<dbReference type="PROSITE" id="PS00455">
    <property type="entry name" value="AMP_BINDING"/>
    <property type="match status" value="1"/>
</dbReference>
<dbReference type="Proteomes" id="UP000076154">
    <property type="component" value="Unassembled WGS sequence"/>
</dbReference>
<dbReference type="InterPro" id="IPR036736">
    <property type="entry name" value="ACP-like_sf"/>
</dbReference>
<dbReference type="Pfam" id="PF23562">
    <property type="entry name" value="AMP-binding_C_3"/>
    <property type="match status" value="1"/>
</dbReference>
<sequence length="1082" mass="119228">MSRDHPVLPLGDSRALTVAETLDFHLEHNAEYPFYVFSPAEGEQNTIITHLEFARASHRAAHLVRPRQEGNSGRVVGVIALVDAMTYQATIAGLIKAGLIPFPISPRLSPPAVFHLLQKTSCTRILTTPETLRGLLDGLKNEVLQNAPDFPLFIQEIPSLHQLYPKLGSEKVEDPFEPYSSPVDRSSMTDIALFLHSSGSTGLPKAIPETHRTLVEWAAAGFHILSAYRPHIRFSGLALPSFHTLGIFAQLLHPLFAVLSVSLYPPSVFGRKDQPIVPTPENILDHLRRTETTALIIIPAILHTWSQSEEAINFLKTLVYVGYSGGPVAEKLGNSLAASGVNLRAVYGGTEFGAPTLPRFSRDDQDWEWMEFSPKVNIRWVDEGDGRYECQFLTCETHHPAVENMDDPQGYATSDLFERHPTKPNLWRIVGRKDDVIIHSSGEKTVPGPMEEIISSSPIVKGIVMFGRKHDQTGVLIEPTPPHAIDPDEHDQLAALRNKLWPIIEEANRDAPAFSRIFKEMILIASLDKPLPRSAKGTVQKKEAVKMYADEIEALYEVVESTKGGDAVVPPGKWDENTVKEWLLEQVRDIHPGKDISPSIDLFEQGFDSLSATFLRLRLSGALRSTKELARAADAVLQNTVYTYPTVNALTSFIVGLVADPQSAGKTKDQRQVIEDMIAKYTLGLEEPMSGLRMMNGHSTDVGSAVLITGTTGNLGAQLLTNLLENETVERIYALNRPPTGSQSIVDRHKIRFEDKGLDPSLLESSKLVFIEGDSAEVNLGLDETVYDEIRSSVTLIIHTAWKLDFNLTLPSFEPNVRGTRRLVDLARSSPHASTVRLLFTSSISSAQSWDQTKGPYPEEVVEDVGYAVGGGYGEGKYVAERILAKSGLHACSLRIGQVSGGLPNGAWAASDWVPILVKSSLGLGALPSNNGVVSWVPMDAVCRAMLDIAFSKETPPLALNLVHPLPVAWNAVIKAIGKALCEMRHDAGGIPLIPIEKWASRLEERAKFANDDDYKTIPAIKLLDFFRGMRAGKDYEESGGLASFDTEKARMVSKTMRELHPIGVADARRWVEYWNAKNFFG</sequence>
<dbReference type="Pfam" id="PF00501">
    <property type="entry name" value="AMP-binding"/>
    <property type="match status" value="1"/>
</dbReference>
<keyword evidence="2" id="KW-0597">Phosphoprotein</keyword>
<dbReference type="PANTHER" id="PTHR43439:SF2">
    <property type="entry name" value="ENZYME, PUTATIVE (JCVI)-RELATED"/>
    <property type="match status" value="1"/>
</dbReference>
<dbReference type="InterPro" id="IPR013120">
    <property type="entry name" value="FAR_NAD-bd"/>
</dbReference>
<dbReference type="InterPro" id="IPR020845">
    <property type="entry name" value="AMP-binding_CS"/>
</dbReference>
<evidence type="ECO:0000256" key="2">
    <source>
        <dbReference type="ARBA" id="ARBA00022553"/>
    </source>
</evidence>
<dbReference type="InterPro" id="IPR051414">
    <property type="entry name" value="Adenylate-forming_Reductase"/>
</dbReference>
<evidence type="ECO:0000313" key="6">
    <source>
        <dbReference type="Proteomes" id="UP000076154"/>
    </source>
</evidence>
<protein>
    <submittedName>
        <fullName evidence="5">Non-canonical non-ribosomal peptide synthetase FUB8</fullName>
    </submittedName>
</protein>
<organism evidence="5 6">
    <name type="scientific">Hypsizygus marmoreus</name>
    <name type="common">White beech mushroom</name>
    <name type="synonym">Agaricus marmoreus</name>
    <dbReference type="NCBI Taxonomy" id="39966"/>
    <lineage>
        <taxon>Eukaryota</taxon>
        <taxon>Fungi</taxon>
        <taxon>Dikarya</taxon>
        <taxon>Basidiomycota</taxon>
        <taxon>Agaricomycotina</taxon>
        <taxon>Agaricomycetes</taxon>
        <taxon>Agaricomycetidae</taxon>
        <taxon>Agaricales</taxon>
        <taxon>Tricholomatineae</taxon>
        <taxon>Lyophyllaceae</taxon>
        <taxon>Hypsizygus</taxon>
    </lineage>
</organism>
<dbReference type="InterPro" id="IPR036291">
    <property type="entry name" value="NAD(P)-bd_dom_sf"/>
</dbReference>
<proteinExistence type="predicted"/>
<name>A0A369JHQ9_HYPMA</name>
<reference evidence="5" key="1">
    <citation type="submission" date="2018-04" db="EMBL/GenBank/DDBJ databases">
        <title>Whole genome sequencing of Hypsizygus marmoreus.</title>
        <authorList>
            <person name="Choi I.-G."/>
            <person name="Min B."/>
            <person name="Kim J.-G."/>
            <person name="Kim S."/>
            <person name="Oh Y.-L."/>
            <person name="Kong W.-S."/>
            <person name="Park H."/>
            <person name="Jeong J."/>
            <person name="Song E.-S."/>
        </authorList>
    </citation>
    <scope>NUCLEOTIDE SEQUENCE [LARGE SCALE GENOMIC DNA]</scope>
    <source>
        <strain evidence="5">51987-8</strain>
    </source>
</reference>
<keyword evidence="1" id="KW-0596">Phosphopantetheine</keyword>
<dbReference type="OrthoDB" id="429813at2759"/>
<dbReference type="PANTHER" id="PTHR43439">
    <property type="entry name" value="PHENYLACETATE-COENZYME A LIGASE"/>
    <property type="match status" value="1"/>
</dbReference>
<dbReference type="Gene3D" id="1.10.1200.10">
    <property type="entry name" value="ACP-like"/>
    <property type="match status" value="1"/>
</dbReference>
<dbReference type="STRING" id="39966.A0A369JHQ9"/>
<evidence type="ECO:0000259" key="3">
    <source>
        <dbReference type="Pfam" id="PF00501"/>
    </source>
</evidence>
<evidence type="ECO:0000259" key="4">
    <source>
        <dbReference type="Pfam" id="PF07993"/>
    </source>
</evidence>
<dbReference type="SUPFAM" id="SSF51735">
    <property type="entry name" value="NAD(P)-binding Rossmann-fold domains"/>
    <property type="match status" value="1"/>
</dbReference>
<comment type="caution">
    <text evidence="5">The sequence shown here is derived from an EMBL/GenBank/DDBJ whole genome shotgun (WGS) entry which is preliminary data.</text>
</comment>
<dbReference type="SUPFAM" id="SSF47336">
    <property type="entry name" value="ACP-like"/>
    <property type="match status" value="1"/>
</dbReference>
<dbReference type="EMBL" id="LUEZ02000058">
    <property type="protein sequence ID" value="RDB20740.1"/>
    <property type="molecule type" value="Genomic_DNA"/>
</dbReference>
<gene>
    <name evidence="5" type="primary">FUB8_1</name>
    <name evidence="5" type="ORF">Hypma_012161</name>
</gene>
<dbReference type="AlphaFoldDB" id="A0A369JHQ9"/>
<evidence type="ECO:0000256" key="1">
    <source>
        <dbReference type="ARBA" id="ARBA00022450"/>
    </source>
</evidence>
<dbReference type="InterPro" id="IPR000873">
    <property type="entry name" value="AMP-dep_synth/lig_dom"/>
</dbReference>
<dbReference type="Gene3D" id="3.40.50.12780">
    <property type="entry name" value="N-terminal domain of ligase-like"/>
    <property type="match status" value="1"/>
</dbReference>
<dbReference type="Gene3D" id="3.40.50.720">
    <property type="entry name" value="NAD(P)-binding Rossmann-like Domain"/>
    <property type="match status" value="1"/>
</dbReference>
<feature type="domain" description="AMP-dependent synthetase/ligase" evidence="3">
    <location>
        <begin position="28"/>
        <end position="366"/>
    </location>
</feature>
<keyword evidence="6" id="KW-1185">Reference proteome</keyword>
<evidence type="ECO:0000313" key="5">
    <source>
        <dbReference type="EMBL" id="RDB20740.1"/>
    </source>
</evidence>
<feature type="domain" description="Thioester reductase (TE)" evidence="4">
    <location>
        <begin position="708"/>
        <end position="946"/>
    </location>
</feature>
<dbReference type="Pfam" id="PF07993">
    <property type="entry name" value="NAD_binding_4"/>
    <property type="match status" value="1"/>
</dbReference>
<dbReference type="InParanoid" id="A0A369JHQ9"/>
<dbReference type="InterPro" id="IPR042099">
    <property type="entry name" value="ANL_N_sf"/>
</dbReference>
<accession>A0A369JHQ9</accession>
<dbReference type="SUPFAM" id="SSF56801">
    <property type="entry name" value="Acetyl-CoA synthetase-like"/>
    <property type="match status" value="1"/>
</dbReference>